<dbReference type="GO" id="GO:0016197">
    <property type="term" value="P:endosomal transport"/>
    <property type="evidence" value="ECO:0007669"/>
    <property type="project" value="TreeGrafter"/>
</dbReference>
<evidence type="ECO:0000313" key="4">
    <source>
        <dbReference type="EMBL" id="ETO08814.1"/>
    </source>
</evidence>
<dbReference type="GO" id="GO:0005886">
    <property type="term" value="C:plasma membrane"/>
    <property type="evidence" value="ECO:0007669"/>
    <property type="project" value="TreeGrafter"/>
</dbReference>
<dbReference type="PROSITE" id="PS50031">
    <property type="entry name" value="EH"/>
    <property type="match status" value="1"/>
</dbReference>
<reference evidence="4 5" key="1">
    <citation type="journal article" date="2013" name="Curr. Biol.">
        <title>The Genome of the Foraminiferan Reticulomyxa filosa.</title>
        <authorList>
            <person name="Glockner G."/>
            <person name="Hulsmann N."/>
            <person name="Schleicher M."/>
            <person name="Noegel A.A."/>
            <person name="Eichinger L."/>
            <person name="Gallinger C."/>
            <person name="Pawlowski J."/>
            <person name="Sierra R."/>
            <person name="Euteneuer U."/>
            <person name="Pillet L."/>
            <person name="Moustafa A."/>
            <person name="Platzer M."/>
            <person name="Groth M."/>
            <person name="Szafranski K."/>
            <person name="Schliwa M."/>
        </authorList>
    </citation>
    <scope>NUCLEOTIDE SEQUENCE [LARGE SCALE GENOMIC DNA]</scope>
</reference>
<dbReference type="Gene3D" id="1.10.268.20">
    <property type="match status" value="1"/>
</dbReference>
<evidence type="ECO:0000259" key="3">
    <source>
        <dbReference type="PROSITE" id="PS50031"/>
    </source>
</evidence>
<dbReference type="GO" id="GO:0005737">
    <property type="term" value="C:cytoplasm"/>
    <property type="evidence" value="ECO:0007669"/>
    <property type="project" value="TreeGrafter"/>
</dbReference>
<dbReference type="AlphaFoldDB" id="X6M4F8"/>
<dbReference type="PROSITE" id="PS00018">
    <property type="entry name" value="EF_HAND_1"/>
    <property type="match status" value="1"/>
</dbReference>
<name>X6M4F8_RETFI</name>
<dbReference type="Proteomes" id="UP000023152">
    <property type="component" value="Unassembled WGS sequence"/>
</dbReference>
<comment type="caution">
    <text evidence="4">The sequence shown here is derived from an EMBL/GenBank/DDBJ whole genome shotgun (WGS) entry which is preliminary data.</text>
</comment>
<feature type="region of interest" description="Disordered" evidence="2">
    <location>
        <begin position="300"/>
        <end position="320"/>
    </location>
</feature>
<dbReference type="GO" id="GO:0006897">
    <property type="term" value="P:endocytosis"/>
    <property type="evidence" value="ECO:0007669"/>
    <property type="project" value="TreeGrafter"/>
</dbReference>
<dbReference type="InterPro" id="IPR000261">
    <property type="entry name" value="EH_dom"/>
</dbReference>
<dbReference type="InterPro" id="IPR018247">
    <property type="entry name" value="EF_Hand_1_Ca_BS"/>
</dbReference>
<evidence type="ECO:0000313" key="5">
    <source>
        <dbReference type="Proteomes" id="UP000023152"/>
    </source>
</evidence>
<dbReference type="SUPFAM" id="SSF47473">
    <property type="entry name" value="EF-hand"/>
    <property type="match status" value="1"/>
</dbReference>
<dbReference type="OMA" id="MIPHEEE"/>
<evidence type="ECO:0000256" key="1">
    <source>
        <dbReference type="ARBA" id="ARBA00022837"/>
    </source>
</evidence>
<gene>
    <name evidence="4" type="ORF">RFI_28574</name>
</gene>
<protein>
    <submittedName>
        <fullName evidence="4">EH domain-containing protein 4</fullName>
    </submittedName>
</protein>
<dbReference type="SMART" id="SM00027">
    <property type="entry name" value="EH"/>
    <property type="match status" value="1"/>
</dbReference>
<dbReference type="Pfam" id="PF18150">
    <property type="entry name" value="DUF5600"/>
    <property type="match status" value="1"/>
</dbReference>
<feature type="domain" description="EH" evidence="3">
    <location>
        <begin position="218"/>
        <end position="306"/>
    </location>
</feature>
<dbReference type="Gene3D" id="1.10.238.10">
    <property type="entry name" value="EF-hand"/>
    <property type="match status" value="1"/>
</dbReference>
<feature type="compositionally biased region" description="Basic and acidic residues" evidence="2">
    <location>
        <begin position="311"/>
        <end position="320"/>
    </location>
</feature>
<sequence length="320" mass="36998">MSHNRYGALLWSLGKVVQTPEVMRVYISSFWEKEYQNKEAEKLFDLEKNDLLADLKGLPRGSAIRKVNEFVKRARRCKVHALICDTLRSKFGFFSKVKKNLYSFEKKQEQLLQEMASIFQQVSTKHNVPLGDFPNPQKFAQIIKNWEIWKFPQLKPQQISAIDEMLERGIPRLLEKIELKDDTATGAKLNWNPFNSENVDDEDGMEGIGIRWVISQQQKEIYDEKFFKLELSDGKAPGAQVKQIMLQTGLGNQVLGKVWGLADLDKDGLMNSEEFALCIFLLEEVKNGKALPDKLPEDYIPPSFRKKQKDQKKNPFDINI</sequence>
<feature type="non-terminal residue" evidence="4">
    <location>
        <position position="320"/>
    </location>
</feature>
<dbReference type="OrthoDB" id="1716625at2759"/>
<keyword evidence="5" id="KW-1185">Reference proteome</keyword>
<organism evidence="4 5">
    <name type="scientific">Reticulomyxa filosa</name>
    <dbReference type="NCBI Taxonomy" id="46433"/>
    <lineage>
        <taxon>Eukaryota</taxon>
        <taxon>Sar</taxon>
        <taxon>Rhizaria</taxon>
        <taxon>Retaria</taxon>
        <taxon>Foraminifera</taxon>
        <taxon>Monothalamids</taxon>
        <taxon>Reticulomyxidae</taxon>
        <taxon>Reticulomyxa</taxon>
    </lineage>
</organism>
<proteinExistence type="predicted"/>
<dbReference type="PANTHER" id="PTHR11216">
    <property type="entry name" value="EH DOMAIN"/>
    <property type="match status" value="1"/>
</dbReference>
<dbReference type="PANTHER" id="PTHR11216:SF174">
    <property type="entry name" value="GH06923P"/>
    <property type="match status" value="1"/>
</dbReference>
<dbReference type="Pfam" id="PF12763">
    <property type="entry name" value="EH"/>
    <property type="match status" value="1"/>
</dbReference>
<accession>X6M4F8</accession>
<dbReference type="EMBL" id="ASPP01024670">
    <property type="protein sequence ID" value="ETO08814.1"/>
    <property type="molecule type" value="Genomic_DNA"/>
</dbReference>
<evidence type="ECO:0000256" key="2">
    <source>
        <dbReference type="SAM" id="MobiDB-lite"/>
    </source>
</evidence>
<dbReference type="InterPro" id="IPR040990">
    <property type="entry name" value="DUF5600"/>
</dbReference>
<dbReference type="InterPro" id="IPR011992">
    <property type="entry name" value="EF-hand-dom_pair"/>
</dbReference>
<keyword evidence="1" id="KW-0106">Calcium</keyword>